<dbReference type="Gene3D" id="3.40.190.10">
    <property type="entry name" value="Periplasmic binding protein-like II"/>
    <property type="match status" value="2"/>
</dbReference>
<feature type="domain" description="PBP" evidence="2">
    <location>
        <begin position="40"/>
        <end position="278"/>
    </location>
</feature>
<dbReference type="RefSeq" id="WP_245130669.1">
    <property type="nucleotide sequence ID" value="NZ_JALJEJ010000006.1"/>
</dbReference>
<protein>
    <submittedName>
        <fullName evidence="3">Substrate-binding domain-containing protein</fullName>
    </submittedName>
</protein>
<gene>
    <name evidence="3" type="ORF">MUY27_13745</name>
</gene>
<dbReference type="PROSITE" id="PS51257">
    <property type="entry name" value="PROKAR_LIPOPROTEIN"/>
    <property type="match status" value="1"/>
</dbReference>
<reference evidence="3" key="1">
    <citation type="submission" date="2022-04" db="EMBL/GenBank/DDBJ databases">
        <title>Mucilaginibacter sp. RS28 isolated from freshwater.</title>
        <authorList>
            <person name="Ko S.-R."/>
        </authorList>
    </citation>
    <scope>NUCLEOTIDE SEQUENCE</scope>
    <source>
        <strain evidence="3">RS28</strain>
    </source>
</reference>
<evidence type="ECO:0000313" key="3">
    <source>
        <dbReference type="EMBL" id="MCJ8210776.1"/>
    </source>
</evidence>
<dbReference type="PANTHER" id="PTHR30570">
    <property type="entry name" value="PERIPLASMIC PHOSPHATE BINDING COMPONENT OF PHOSPHATE ABC TRANSPORTER"/>
    <property type="match status" value="1"/>
</dbReference>
<dbReference type="AlphaFoldDB" id="A0A9X1X4E5"/>
<evidence type="ECO:0000259" key="2">
    <source>
        <dbReference type="Pfam" id="PF12849"/>
    </source>
</evidence>
<dbReference type="SUPFAM" id="SSF53850">
    <property type="entry name" value="Periplasmic binding protein-like II"/>
    <property type="match status" value="1"/>
</dbReference>
<evidence type="ECO:0000256" key="1">
    <source>
        <dbReference type="ARBA" id="ARBA00022729"/>
    </source>
</evidence>
<organism evidence="3 4">
    <name type="scientific">Mucilaginibacter straminoryzae</name>
    <dbReference type="NCBI Taxonomy" id="2932774"/>
    <lineage>
        <taxon>Bacteria</taxon>
        <taxon>Pseudomonadati</taxon>
        <taxon>Bacteroidota</taxon>
        <taxon>Sphingobacteriia</taxon>
        <taxon>Sphingobacteriales</taxon>
        <taxon>Sphingobacteriaceae</taxon>
        <taxon>Mucilaginibacter</taxon>
    </lineage>
</organism>
<comment type="caution">
    <text evidence="3">The sequence shown here is derived from an EMBL/GenBank/DDBJ whole genome shotgun (WGS) entry which is preliminary data.</text>
</comment>
<name>A0A9X1X4E5_9SPHI</name>
<dbReference type="InterPro" id="IPR050811">
    <property type="entry name" value="Phosphate_ABC_transporter"/>
</dbReference>
<keyword evidence="1" id="KW-0732">Signal</keyword>
<keyword evidence="4" id="KW-1185">Reference proteome</keyword>
<dbReference type="InterPro" id="IPR024370">
    <property type="entry name" value="PBP_domain"/>
</dbReference>
<dbReference type="Proteomes" id="UP001139450">
    <property type="component" value="Unassembled WGS sequence"/>
</dbReference>
<dbReference type="Pfam" id="PF12849">
    <property type="entry name" value="PBP_like_2"/>
    <property type="match status" value="1"/>
</dbReference>
<dbReference type="PANTHER" id="PTHR30570:SF1">
    <property type="entry name" value="PHOSPHATE-BINDING PROTEIN PSTS"/>
    <property type="match status" value="1"/>
</dbReference>
<evidence type="ECO:0000313" key="4">
    <source>
        <dbReference type="Proteomes" id="UP001139450"/>
    </source>
</evidence>
<proteinExistence type="predicted"/>
<accession>A0A9X1X4E5</accession>
<dbReference type="EMBL" id="JALJEJ010000006">
    <property type="protein sequence ID" value="MCJ8210776.1"/>
    <property type="molecule type" value="Genomic_DNA"/>
</dbReference>
<sequence>MNRVVKLSGLIIVLFIVLAGCNRKTDKHAGDDTVHSGHEVIAVDESFKPVIEAEAQVFEGIFKEAKPEFRYQSENALLRSFLNDTVRVAVLSRMLDTNEVNILKSRTLVAETFPIAVDAIALIVNQASSDTLITVKDLKNLLNGNTKTDKALVFDNPNSSLVRYLKEFSGGKLQQKNIYALKSNKEVLNYVSTHTNAIGIIGFSWLNDPDPDYADAVNKVKVVGVKDEANKKFPNEYFKPSQTSLALKQYPLSRRIYLINSTGKMGLGRGFAEFVTNERGQRIILKSGVLPDSIPHREIHIKE</sequence>